<sequence length="233" mass="25970">MTNSIEMALRLFSPKGALHEPAAGRQFNALGRDEFIGALQVAAKNNPQGLQFLMADHLSDEGAIQGLLAHFCTTLGSSDAGGMAMAILLRRPLPEQLDQLVLSHPHYDKERRRAAVVMEKAKRAHRGGNDHEYQRLLAERNEILQLARDHCVAEMMQSGRCPHCKGTGIRPRKGDECPKCHGTGRVVPHVELVSRRFGQEMRRCVEQLVDGVIHQASDLSKIMDRQVREMRAA</sequence>
<evidence type="ECO:0000313" key="1">
    <source>
        <dbReference type="EMBL" id="ANB54823.1"/>
    </source>
</evidence>
<evidence type="ECO:0008006" key="3">
    <source>
        <dbReference type="Google" id="ProtNLM"/>
    </source>
</evidence>
<name>A0AAC9BB74_AERVE</name>
<reference evidence="1 2" key="1">
    <citation type="journal article" date="2016" name="J. Clin. Microbiol.">
        <title>Detection and Whole-Genome Sequencing of Carbapenemase-Producing Aeromonas hydrophila Isolates from Routine Perirectal Surveillance Culture.</title>
        <authorList>
            <person name="Hughes H.Y."/>
            <person name="Conlan S.P."/>
            <person name="Lau A.F."/>
            <person name="Dekker J.P."/>
            <person name="Michelin A.V."/>
            <person name="Youn J.H."/>
            <person name="Henderson D.K."/>
            <person name="Frank K.M."/>
            <person name="Segre J.A."/>
            <person name="Palmore T.N."/>
        </authorList>
    </citation>
    <scope>NUCLEOTIDE SEQUENCE [LARGE SCALE GENOMIC DNA]</scope>
    <source>
        <strain evidence="1 2">AVNIH1</strain>
    </source>
</reference>
<protein>
    <recommendedName>
        <fullName evidence="3">CR-type domain-containing protein</fullName>
    </recommendedName>
</protein>
<accession>A0AAC9BB74</accession>
<dbReference type="Gene3D" id="6.20.20.10">
    <property type="match status" value="1"/>
</dbReference>
<dbReference type="RefSeq" id="WP_064339883.1">
    <property type="nucleotide sequence ID" value="NZ_CP014774.1"/>
</dbReference>
<gene>
    <name evidence="1" type="ORF">WM43_20280</name>
</gene>
<dbReference type="NCBIfam" id="TIGR02642">
    <property type="entry name" value="phage_xxxx"/>
    <property type="match status" value="1"/>
</dbReference>
<dbReference type="Proteomes" id="UP000076809">
    <property type="component" value="Chromosome"/>
</dbReference>
<evidence type="ECO:0000313" key="2">
    <source>
        <dbReference type="Proteomes" id="UP000076809"/>
    </source>
</evidence>
<dbReference type="SUPFAM" id="SSF57938">
    <property type="entry name" value="DnaJ/Hsp40 cysteine-rich domain"/>
    <property type="match status" value="1"/>
</dbReference>
<dbReference type="AlphaFoldDB" id="A0AAC9BB74"/>
<dbReference type="InterPro" id="IPR013464">
    <property type="entry name" value="CHP02642"/>
</dbReference>
<organism evidence="1 2">
    <name type="scientific">Aeromonas veronii</name>
    <dbReference type="NCBI Taxonomy" id="654"/>
    <lineage>
        <taxon>Bacteria</taxon>
        <taxon>Pseudomonadati</taxon>
        <taxon>Pseudomonadota</taxon>
        <taxon>Gammaproteobacteria</taxon>
        <taxon>Aeromonadales</taxon>
        <taxon>Aeromonadaceae</taxon>
        <taxon>Aeromonas</taxon>
    </lineage>
</organism>
<proteinExistence type="predicted"/>
<dbReference type="EMBL" id="CP014774">
    <property type="protein sequence ID" value="ANB54823.1"/>
    <property type="molecule type" value="Genomic_DNA"/>
</dbReference>
<dbReference type="InterPro" id="IPR036410">
    <property type="entry name" value="HSP_DnaJ_Cys-rich_dom_sf"/>
</dbReference>